<sequence length="165" mass="20053">MSTRSAEFQHFSGMGNNPHEKSYNFCKIIIKQIIYVEEWGMSSMKERQIRLNNTGMNSTYWDYIQEFNKIFAEPIPNWFISWWSCHGPTVQILPEPFLNLYKEWTKVSLDLDRLYHDHHICCLKRIGQIYFFIEFSIPWIHKWTLEVGFTEENIPCLYRVYYNNF</sequence>
<dbReference type="AlphaFoldDB" id="A0A9J6B2G8"/>
<proteinExistence type="predicted"/>
<dbReference type="Proteomes" id="UP000824120">
    <property type="component" value="Chromosome 1"/>
</dbReference>
<comment type="caution">
    <text evidence="1">The sequence shown here is derived from an EMBL/GenBank/DDBJ whole genome shotgun (WGS) entry which is preliminary data.</text>
</comment>
<organism evidence="1 2">
    <name type="scientific">Solanum commersonii</name>
    <name type="common">Commerson's wild potato</name>
    <name type="synonym">Commerson's nightshade</name>
    <dbReference type="NCBI Taxonomy" id="4109"/>
    <lineage>
        <taxon>Eukaryota</taxon>
        <taxon>Viridiplantae</taxon>
        <taxon>Streptophyta</taxon>
        <taxon>Embryophyta</taxon>
        <taxon>Tracheophyta</taxon>
        <taxon>Spermatophyta</taxon>
        <taxon>Magnoliopsida</taxon>
        <taxon>eudicotyledons</taxon>
        <taxon>Gunneridae</taxon>
        <taxon>Pentapetalae</taxon>
        <taxon>asterids</taxon>
        <taxon>lamiids</taxon>
        <taxon>Solanales</taxon>
        <taxon>Solanaceae</taxon>
        <taxon>Solanoideae</taxon>
        <taxon>Solaneae</taxon>
        <taxon>Solanum</taxon>
    </lineage>
</organism>
<name>A0A9J6B2G8_SOLCO</name>
<reference evidence="1 2" key="1">
    <citation type="submission" date="2020-09" db="EMBL/GenBank/DDBJ databases">
        <title>De no assembly of potato wild relative species, Solanum commersonii.</title>
        <authorList>
            <person name="Cho K."/>
        </authorList>
    </citation>
    <scope>NUCLEOTIDE SEQUENCE [LARGE SCALE GENOMIC DNA]</scope>
    <source>
        <strain evidence="1">LZ3.2</strain>
        <tissue evidence="1">Leaf</tissue>
    </source>
</reference>
<dbReference type="EMBL" id="JACXVP010000001">
    <property type="protein sequence ID" value="KAG5630949.1"/>
    <property type="molecule type" value="Genomic_DNA"/>
</dbReference>
<gene>
    <name evidence="1" type="ORF">H5410_002666</name>
</gene>
<accession>A0A9J6B2G8</accession>
<keyword evidence="2" id="KW-1185">Reference proteome</keyword>
<protein>
    <submittedName>
        <fullName evidence="1">Uncharacterized protein</fullName>
    </submittedName>
</protein>
<dbReference type="OrthoDB" id="1743486at2759"/>
<evidence type="ECO:0000313" key="2">
    <source>
        <dbReference type="Proteomes" id="UP000824120"/>
    </source>
</evidence>
<evidence type="ECO:0000313" key="1">
    <source>
        <dbReference type="EMBL" id="KAG5630949.1"/>
    </source>
</evidence>